<protein>
    <recommendedName>
        <fullName evidence="4">Btz domain-containing protein</fullName>
    </recommendedName>
</protein>
<reference evidence="2" key="1">
    <citation type="submission" date="2018-01" db="EMBL/GenBank/DDBJ databases">
        <authorList>
            <person name="Mao J.F."/>
        </authorList>
    </citation>
    <scope>NUCLEOTIDE SEQUENCE</scope>
    <source>
        <strain evidence="2">Huo1</strain>
        <tissue evidence="2">Leaf</tissue>
    </source>
</reference>
<feature type="compositionally biased region" description="Basic and acidic residues" evidence="1">
    <location>
        <begin position="18"/>
        <end position="50"/>
    </location>
</feature>
<reference evidence="2" key="2">
    <citation type="submission" date="2020-08" db="EMBL/GenBank/DDBJ databases">
        <title>Plant Genome Project.</title>
        <authorList>
            <person name="Zhang R.-G."/>
        </authorList>
    </citation>
    <scope>NUCLEOTIDE SEQUENCE</scope>
    <source>
        <strain evidence="2">Huo1</strain>
        <tissue evidence="2">Leaf</tissue>
    </source>
</reference>
<feature type="compositionally biased region" description="Basic and acidic residues" evidence="1">
    <location>
        <begin position="293"/>
        <end position="319"/>
    </location>
</feature>
<comment type="caution">
    <text evidence="2">The sequence shown here is derived from an EMBL/GenBank/DDBJ whole genome shotgun (WGS) entry which is preliminary data.</text>
</comment>
<evidence type="ECO:0000313" key="2">
    <source>
        <dbReference type="EMBL" id="KAG6414973.1"/>
    </source>
</evidence>
<dbReference type="PANTHER" id="PTHR36364">
    <property type="entry name" value="OS03G0203000 PROTEIN"/>
    <property type="match status" value="1"/>
</dbReference>
<feature type="compositionally biased region" description="Basic residues" evidence="1">
    <location>
        <begin position="51"/>
        <end position="61"/>
    </location>
</feature>
<feature type="compositionally biased region" description="Basic and acidic residues" evidence="1">
    <location>
        <begin position="157"/>
        <end position="185"/>
    </location>
</feature>
<feature type="compositionally biased region" description="Basic and acidic residues" evidence="1">
    <location>
        <begin position="1"/>
        <end position="11"/>
    </location>
</feature>
<dbReference type="AlphaFoldDB" id="A0A8X8ZS65"/>
<feature type="compositionally biased region" description="Basic and acidic residues" evidence="1">
    <location>
        <begin position="237"/>
        <end position="252"/>
    </location>
</feature>
<dbReference type="Proteomes" id="UP000298416">
    <property type="component" value="Unassembled WGS sequence"/>
</dbReference>
<evidence type="ECO:0000256" key="1">
    <source>
        <dbReference type="SAM" id="MobiDB-lite"/>
    </source>
</evidence>
<name>A0A8X8ZS65_SALSN</name>
<feature type="compositionally biased region" description="Basic and acidic residues" evidence="1">
    <location>
        <begin position="138"/>
        <end position="148"/>
    </location>
</feature>
<sequence>MSRREDRSSEPKRHRSRFDREPSPKRSRRDGKPETERPPTDPDLDRDRSDRVHRHHRRLPRPPRLEYGNLNRRESDRGADGHKESDPAKIPQSRSYFQSLIQSALLKLFTQHDGRDNTGQNGRGFSRRTESECGWWPDSKEQRNDRSINKTVSIDAQLKDEKSKDNREGSHMWHHDGYFEMEGNHKPPARRRPSFREQKIPADPEKPSKAADDPVLRNPQDHAIDGGRRNNRVHNSRYSDRPERPVAGERELNNAQPWRGNFPSREGLNSNGRQRGRDNRFTPRQGNLPSGGRVEKWKHDLYDEANRSPPRKNEEDQISKIESLLAS</sequence>
<organism evidence="2">
    <name type="scientific">Salvia splendens</name>
    <name type="common">Scarlet sage</name>
    <dbReference type="NCBI Taxonomy" id="180675"/>
    <lineage>
        <taxon>Eukaryota</taxon>
        <taxon>Viridiplantae</taxon>
        <taxon>Streptophyta</taxon>
        <taxon>Embryophyta</taxon>
        <taxon>Tracheophyta</taxon>
        <taxon>Spermatophyta</taxon>
        <taxon>Magnoliopsida</taxon>
        <taxon>eudicotyledons</taxon>
        <taxon>Gunneridae</taxon>
        <taxon>Pentapetalae</taxon>
        <taxon>asterids</taxon>
        <taxon>lamiids</taxon>
        <taxon>Lamiales</taxon>
        <taxon>Lamiaceae</taxon>
        <taxon>Nepetoideae</taxon>
        <taxon>Mentheae</taxon>
        <taxon>Salviinae</taxon>
        <taxon>Salvia</taxon>
        <taxon>Salvia subgen. Calosphace</taxon>
        <taxon>core Calosphace</taxon>
    </lineage>
</organism>
<accession>A0A8X8ZS65</accession>
<evidence type="ECO:0008006" key="4">
    <source>
        <dbReference type="Google" id="ProtNLM"/>
    </source>
</evidence>
<feature type="compositionally biased region" description="Basic and acidic residues" evidence="1">
    <location>
        <begin position="194"/>
        <end position="228"/>
    </location>
</feature>
<keyword evidence="3" id="KW-1185">Reference proteome</keyword>
<feature type="region of interest" description="Disordered" evidence="1">
    <location>
        <begin position="110"/>
        <end position="327"/>
    </location>
</feature>
<feature type="region of interest" description="Disordered" evidence="1">
    <location>
        <begin position="1"/>
        <end position="95"/>
    </location>
</feature>
<gene>
    <name evidence="2" type="ORF">SASPL_122372</name>
</gene>
<dbReference type="PANTHER" id="PTHR36364:SF1">
    <property type="entry name" value="OS03G0203000 PROTEIN"/>
    <property type="match status" value="1"/>
</dbReference>
<feature type="compositionally biased region" description="Basic and acidic residues" evidence="1">
    <location>
        <begin position="71"/>
        <end position="87"/>
    </location>
</feature>
<evidence type="ECO:0000313" key="3">
    <source>
        <dbReference type="Proteomes" id="UP000298416"/>
    </source>
</evidence>
<dbReference type="EMBL" id="PNBA02000008">
    <property type="protein sequence ID" value="KAG6414973.1"/>
    <property type="molecule type" value="Genomic_DNA"/>
</dbReference>
<proteinExistence type="predicted"/>